<name>A0A1G5GWG0_9BACT</name>
<gene>
    <name evidence="1" type="ORF">SAMN05216233_111176</name>
</gene>
<proteinExistence type="predicted"/>
<evidence type="ECO:0000313" key="2">
    <source>
        <dbReference type="Proteomes" id="UP000198870"/>
    </source>
</evidence>
<accession>A0A1G5GWG0</accession>
<dbReference type="AlphaFoldDB" id="A0A1G5GWG0"/>
<protein>
    <submittedName>
        <fullName evidence="1">Uncharacterized protein</fullName>
    </submittedName>
</protein>
<evidence type="ECO:0000313" key="1">
    <source>
        <dbReference type="EMBL" id="SCY55707.1"/>
    </source>
</evidence>
<reference evidence="1 2" key="1">
    <citation type="submission" date="2016-10" db="EMBL/GenBank/DDBJ databases">
        <authorList>
            <person name="de Groot N.N."/>
        </authorList>
    </citation>
    <scope>NUCLEOTIDE SEQUENCE [LARGE SCALE GENOMIC DNA]</scope>
    <source>
        <strain evidence="1 2">AA1</strain>
    </source>
</reference>
<keyword evidence="2" id="KW-1185">Reference proteome</keyword>
<sequence length="30" mass="3619">MNLAFFKWYAALGVKARQRLTGHRENPWEK</sequence>
<organism evidence="1 2">
    <name type="scientific">Desulfoluna spongiiphila</name>
    <dbReference type="NCBI Taxonomy" id="419481"/>
    <lineage>
        <taxon>Bacteria</taxon>
        <taxon>Pseudomonadati</taxon>
        <taxon>Thermodesulfobacteriota</taxon>
        <taxon>Desulfobacteria</taxon>
        <taxon>Desulfobacterales</taxon>
        <taxon>Desulfolunaceae</taxon>
        <taxon>Desulfoluna</taxon>
    </lineage>
</organism>
<dbReference type="EMBL" id="FMUX01000011">
    <property type="protein sequence ID" value="SCY55707.1"/>
    <property type="molecule type" value="Genomic_DNA"/>
</dbReference>
<dbReference type="Proteomes" id="UP000198870">
    <property type="component" value="Unassembled WGS sequence"/>
</dbReference>